<evidence type="ECO:0000256" key="6">
    <source>
        <dbReference type="ARBA" id="ARBA00023316"/>
    </source>
</evidence>
<dbReference type="GO" id="GO:0009002">
    <property type="term" value="F:serine-type D-Ala-D-Ala carboxypeptidase activity"/>
    <property type="evidence" value="ECO:0007669"/>
    <property type="project" value="InterPro"/>
</dbReference>
<keyword evidence="6" id="KW-0961">Cell wall biogenesis/degradation</keyword>
<feature type="active site" description="Proton acceptor" evidence="7">
    <location>
        <position position="69"/>
    </location>
</feature>
<gene>
    <name evidence="12" type="ORF">ASILVAE211_01285</name>
</gene>
<feature type="active site" description="Acyl-ester intermediate" evidence="7">
    <location>
        <position position="66"/>
    </location>
</feature>
<dbReference type="PANTHER" id="PTHR21581:SF6">
    <property type="entry name" value="TRAFFICKING PROTEIN PARTICLE COMPLEX SUBUNIT 12"/>
    <property type="match status" value="1"/>
</dbReference>
<dbReference type="InterPro" id="IPR012338">
    <property type="entry name" value="Beta-lactam/transpept-like"/>
</dbReference>
<evidence type="ECO:0000256" key="8">
    <source>
        <dbReference type="PIRSR" id="PIRSR618044-2"/>
    </source>
</evidence>
<proteinExistence type="inferred from homology"/>
<dbReference type="InterPro" id="IPR018044">
    <property type="entry name" value="Peptidase_S11"/>
</dbReference>
<evidence type="ECO:0000256" key="5">
    <source>
        <dbReference type="ARBA" id="ARBA00022984"/>
    </source>
</evidence>
<keyword evidence="12" id="KW-0645">Protease</keyword>
<keyword evidence="3" id="KW-0378">Hydrolase</keyword>
<dbReference type="Gene3D" id="3.40.710.10">
    <property type="entry name" value="DD-peptidase/beta-lactamase superfamily"/>
    <property type="match status" value="1"/>
</dbReference>
<reference evidence="12" key="2">
    <citation type="submission" date="2021-01" db="EMBL/GenBank/DDBJ databases">
        <authorList>
            <person name="Mieszkin S."/>
            <person name="Pouder E."/>
            <person name="Alain K."/>
        </authorList>
    </citation>
    <scope>NUCLEOTIDE SEQUENCE</scope>
    <source>
        <strain evidence="12">HW T2.11</strain>
    </source>
</reference>
<keyword evidence="4" id="KW-0133">Cell shape</keyword>
<dbReference type="InterPro" id="IPR001967">
    <property type="entry name" value="Peptidase_S11_N"/>
</dbReference>
<comment type="similarity">
    <text evidence="1 9">Belongs to the peptidase S11 family.</text>
</comment>
<dbReference type="GO" id="GO:0006508">
    <property type="term" value="P:proteolysis"/>
    <property type="evidence" value="ECO:0007669"/>
    <property type="project" value="InterPro"/>
</dbReference>
<evidence type="ECO:0000256" key="7">
    <source>
        <dbReference type="PIRSR" id="PIRSR618044-1"/>
    </source>
</evidence>
<evidence type="ECO:0000256" key="9">
    <source>
        <dbReference type="RuleBase" id="RU004016"/>
    </source>
</evidence>
<organism evidence="12 13">
    <name type="scientific">Acidisoma silvae</name>
    <dbReference type="NCBI Taxonomy" id="2802396"/>
    <lineage>
        <taxon>Bacteria</taxon>
        <taxon>Pseudomonadati</taxon>
        <taxon>Pseudomonadota</taxon>
        <taxon>Alphaproteobacteria</taxon>
        <taxon>Acetobacterales</taxon>
        <taxon>Acidocellaceae</taxon>
        <taxon>Acidisoma</taxon>
    </lineage>
</organism>
<dbReference type="PRINTS" id="PR00725">
    <property type="entry name" value="DADACBPTASE1"/>
</dbReference>
<dbReference type="EMBL" id="JAESVB010000001">
    <property type="protein sequence ID" value="MCB8873796.1"/>
    <property type="molecule type" value="Genomic_DNA"/>
</dbReference>
<feature type="active site" evidence="7">
    <location>
        <position position="126"/>
    </location>
</feature>
<evidence type="ECO:0000256" key="2">
    <source>
        <dbReference type="ARBA" id="ARBA00022729"/>
    </source>
</evidence>
<evidence type="ECO:0000256" key="3">
    <source>
        <dbReference type="ARBA" id="ARBA00022801"/>
    </source>
</evidence>
<sequence length="416" mass="44271">MNRKQGFLKARLARVVLLGCSLAMLAAGIVPARAQGLPPMSAILIDARTGQQLYAQNANEPRYPASLTKLMTLYLLFEALRDHRITFDQMMPVSVHAASVEPVKLGALPGSRITVQEAILGMVTLSANDAATIAGEFLAGGDETRFAALMTLKAHTLGMNDTVFRNASGLPNPNQVTTAHDLSILARRLIIDFPDDYHFFSTASFLFHGRVIFNHDHLLKSYPGADGMKTGYTNAAGHNLVTSAVRGGVRLIGVIMAAPSNYARDRTMAAMLDQGFAQELGGSAKMAALQATQAARQAQDQGPVVPATAPVATSNPRAVAANGGYGGRSDWSLDLGSYNSKAAAYKALRIGQREARGGVVHLAIARGKTKHPGYHAWIASVSEAHARAACIAMNHYGRPCAPVHPSGARSRELAER</sequence>
<name>A0A964DX50_9PROT</name>
<keyword evidence="5" id="KW-0573">Peptidoglycan synthesis</keyword>
<accession>A0A964DX50</accession>
<dbReference type="PANTHER" id="PTHR21581">
    <property type="entry name" value="D-ALANYL-D-ALANINE CARBOXYPEPTIDASE"/>
    <property type="match status" value="1"/>
</dbReference>
<dbReference type="Pfam" id="PF00768">
    <property type="entry name" value="Peptidase_S11"/>
    <property type="match status" value="1"/>
</dbReference>
<protein>
    <submittedName>
        <fullName evidence="12">D-alanyl-D-alanine carboxypeptidase</fullName>
    </submittedName>
</protein>
<dbReference type="GO" id="GO:0071555">
    <property type="term" value="P:cell wall organization"/>
    <property type="evidence" value="ECO:0007669"/>
    <property type="project" value="UniProtKB-KW"/>
</dbReference>
<keyword evidence="2 10" id="KW-0732">Signal</keyword>
<evidence type="ECO:0000259" key="11">
    <source>
        <dbReference type="Pfam" id="PF00768"/>
    </source>
</evidence>
<feature type="binding site" evidence="8">
    <location>
        <position position="229"/>
    </location>
    <ligand>
        <name>substrate</name>
    </ligand>
</feature>
<dbReference type="GO" id="GO:0008360">
    <property type="term" value="P:regulation of cell shape"/>
    <property type="evidence" value="ECO:0007669"/>
    <property type="project" value="UniProtKB-KW"/>
</dbReference>
<keyword evidence="12" id="KW-0121">Carboxypeptidase</keyword>
<keyword evidence="13" id="KW-1185">Reference proteome</keyword>
<evidence type="ECO:0000313" key="12">
    <source>
        <dbReference type="EMBL" id="MCB8873796.1"/>
    </source>
</evidence>
<evidence type="ECO:0000256" key="1">
    <source>
        <dbReference type="ARBA" id="ARBA00007164"/>
    </source>
</evidence>
<comment type="caution">
    <text evidence="12">The sequence shown here is derived from an EMBL/GenBank/DDBJ whole genome shotgun (WGS) entry which is preliminary data.</text>
</comment>
<dbReference type="GO" id="GO:0009252">
    <property type="term" value="P:peptidoglycan biosynthetic process"/>
    <property type="evidence" value="ECO:0007669"/>
    <property type="project" value="UniProtKB-KW"/>
</dbReference>
<evidence type="ECO:0000256" key="10">
    <source>
        <dbReference type="SAM" id="SignalP"/>
    </source>
</evidence>
<dbReference type="SUPFAM" id="SSF56601">
    <property type="entry name" value="beta-lactamase/transpeptidase-like"/>
    <property type="match status" value="1"/>
</dbReference>
<reference evidence="12" key="1">
    <citation type="journal article" date="2021" name="Microorganisms">
        <title>Acidisoma silvae sp. nov. and Acidisomacellulosilytica sp. nov., Two Acidophilic Bacteria Isolated from Decaying Wood, Hydrolyzing Cellulose and Producing Poly-3-hydroxybutyrate.</title>
        <authorList>
            <person name="Mieszkin S."/>
            <person name="Pouder E."/>
            <person name="Uroz S."/>
            <person name="Simon-Colin C."/>
            <person name="Alain K."/>
        </authorList>
    </citation>
    <scope>NUCLEOTIDE SEQUENCE</scope>
    <source>
        <strain evidence="12">HW T2.11</strain>
    </source>
</reference>
<evidence type="ECO:0000256" key="4">
    <source>
        <dbReference type="ARBA" id="ARBA00022960"/>
    </source>
</evidence>
<dbReference type="AlphaFoldDB" id="A0A964DX50"/>
<feature type="domain" description="Peptidase S11 D-alanyl-D-alanine carboxypeptidase A N-terminal" evidence="11">
    <location>
        <begin position="40"/>
        <end position="259"/>
    </location>
</feature>
<feature type="signal peptide" evidence="10">
    <location>
        <begin position="1"/>
        <end position="26"/>
    </location>
</feature>
<evidence type="ECO:0000313" key="13">
    <source>
        <dbReference type="Proteomes" id="UP000708298"/>
    </source>
</evidence>
<feature type="chain" id="PRO_5037753303" evidence="10">
    <location>
        <begin position="27"/>
        <end position="416"/>
    </location>
</feature>
<dbReference type="Proteomes" id="UP000708298">
    <property type="component" value="Unassembled WGS sequence"/>
</dbReference>